<dbReference type="Gramene" id="Pp3c18_3190V3.1">
    <property type="protein sequence ID" value="Pp3c18_3190V3.1"/>
    <property type="gene ID" value="Pp3c18_3190"/>
</dbReference>
<reference evidence="1 3" key="1">
    <citation type="journal article" date="2008" name="Science">
        <title>The Physcomitrella genome reveals evolutionary insights into the conquest of land by plants.</title>
        <authorList>
            <person name="Rensing S."/>
            <person name="Lang D."/>
            <person name="Zimmer A."/>
            <person name="Terry A."/>
            <person name="Salamov A."/>
            <person name="Shapiro H."/>
            <person name="Nishiyama T."/>
            <person name="Perroud P.-F."/>
            <person name="Lindquist E."/>
            <person name="Kamisugi Y."/>
            <person name="Tanahashi T."/>
            <person name="Sakakibara K."/>
            <person name="Fujita T."/>
            <person name="Oishi K."/>
            <person name="Shin-I T."/>
            <person name="Kuroki Y."/>
            <person name="Toyoda A."/>
            <person name="Suzuki Y."/>
            <person name="Hashimoto A."/>
            <person name="Yamaguchi K."/>
            <person name="Sugano A."/>
            <person name="Kohara Y."/>
            <person name="Fujiyama A."/>
            <person name="Anterola A."/>
            <person name="Aoki S."/>
            <person name="Ashton N."/>
            <person name="Barbazuk W.B."/>
            <person name="Barker E."/>
            <person name="Bennetzen J."/>
            <person name="Bezanilla M."/>
            <person name="Blankenship R."/>
            <person name="Cho S.H."/>
            <person name="Dutcher S."/>
            <person name="Estelle M."/>
            <person name="Fawcett J.A."/>
            <person name="Gundlach H."/>
            <person name="Hanada K."/>
            <person name="Heyl A."/>
            <person name="Hicks K.A."/>
            <person name="Hugh J."/>
            <person name="Lohr M."/>
            <person name="Mayer K."/>
            <person name="Melkozernov A."/>
            <person name="Murata T."/>
            <person name="Nelson D."/>
            <person name="Pils B."/>
            <person name="Prigge M."/>
            <person name="Reiss B."/>
            <person name="Renner T."/>
            <person name="Rombauts S."/>
            <person name="Rushton P."/>
            <person name="Sanderfoot A."/>
            <person name="Schween G."/>
            <person name="Shiu S.-H."/>
            <person name="Stueber K."/>
            <person name="Theodoulou F.L."/>
            <person name="Tu H."/>
            <person name="Van de Peer Y."/>
            <person name="Verrier P.J."/>
            <person name="Waters E."/>
            <person name="Wood A."/>
            <person name="Yang L."/>
            <person name="Cove D."/>
            <person name="Cuming A."/>
            <person name="Hasebe M."/>
            <person name="Lucas S."/>
            <person name="Mishler D.B."/>
            <person name="Reski R."/>
            <person name="Grigoriev I."/>
            <person name="Quatrano R.S."/>
            <person name="Boore J.L."/>
        </authorList>
    </citation>
    <scope>NUCLEOTIDE SEQUENCE [LARGE SCALE GENOMIC DNA]</scope>
    <source>
        <strain evidence="2 3">cv. Gransden 2004</strain>
    </source>
</reference>
<accession>A0A2K1IZT9</accession>
<organism evidence="1">
    <name type="scientific">Physcomitrium patens</name>
    <name type="common">Spreading-leaved earth moss</name>
    <name type="synonym">Physcomitrella patens</name>
    <dbReference type="NCBI Taxonomy" id="3218"/>
    <lineage>
        <taxon>Eukaryota</taxon>
        <taxon>Viridiplantae</taxon>
        <taxon>Streptophyta</taxon>
        <taxon>Embryophyta</taxon>
        <taxon>Bryophyta</taxon>
        <taxon>Bryophytina</taxon>
        <taxon>Bryopsida</taxon>
        <taxon>Funariidae</taxon>
        <taxon>Funariales</taxon>
        <taxon>Funariaceae</taxon>
        <taxon>Physcomitrium</taxon>
    </lineage>
</organism>
<sequence length="75" mass="8735">MEWFQNWSIQSLCSLPGFRHEGLDSTDWSQHVTADSITIFTLHWIRTVDTHQTIDEKDSCGQCKGREVVQDKKLL</sequence>
<evidence type="ECO:0000313" key="1">
    <source>
        <dbReference type="EMBL" id="PNR34779.1"/>
    </source>
</evidence>
<keyword evidence="3" id="KW-1185">Reference proteome</keyword>
<proteinExistence type="predicted"/>
<protein>
    <submittedName>
        <fullName evidence="1 2">Uncharacterized protein</fullName>
    </submittedName>
</protein>
<dbReference type="PaxDb" id="3218-PP1S17_211V6.1"/>
<evidence type="ECO:0000313" key="2">
    <source>
        <dbReference type="EnsemblPlants" id="Pp3c18_3190V3.1"/>
    </source>
</evidence>
<gene>
    <name evidence="1" type="ORF">PHYPA_022677</name>
</gene>
<dbReference type="EnsemblPlants" id="Pp3c18_3190V3.1">
    <property type="protein sequence ID" value="Pp3c18_3190V3.1"/>
    <property type="gene ID" value="Pp3c18_3190"/>
</dbReference>
<dbReference type="EMBL" id="ABEU02000018">
    <property type="protein sequence ID" value="PNR34779.1"/>
    <property type="molecule type" value="Genomic_DNA"/>
</dbReference>
<reference evidence="2" key="3">
    <citation type="submission" date="2020-12" db="UniProtKB">
        <authorList>
            <consortium name="EnsemblPlants"/>
        </authorList>
    </citation>
    <scope>IDENTIFICATION</scope>
</reference>
<dbReference type="InParanoid" id="A0A2K1IZT9"/>
<dbReference type="Proteomes" id="UP000006727">
    <property type="component" value="Chromosome 18"/>
</dbReference>
<name>A0A2K1IZT9_PHYPA</name>
<reference evidence="1 3" key="2">
    <citation type="journal article" date="2018" name="Plant J.">
        <title>The Physcomitrella patens chromosome-scale assembly reveals moss genome structure and evolution.</title>
        <authorList>
            <person name="Lang D."/>
            <person name="Ullrich K.K."/>
            <person name="Murat F."/>
            <person name="Fuchs J."/>
            <person name="Jenkins J."/>
            <person name="Haas F.B."/>
            <person name="Piednoel M."/>
            <person name="Gundlach H."/>
            <person name="Van Bel M."/>
            <person name="Meyberg R."/>
            <person name="Vives C."/>
            <person name="Morata J."/>
            <person name="Symeonidi A."/>
            <person name="Hiss M."/>
            <person name="Muchero W."/>
            <person name="Kamisugi Y."/>
            <person name="Saleh O."/>
            <person name="Blanc G."/>
            <person name="Decker E.L."/>
            <person name="van Gessel N."/>
            <person name="Grimwood J."/>
            <person name="Hayes R.D."/>
            <person name="Graham S.W."/>
            <person name="Gunter L.E."/>
            <person name="McDaniel S.F."/>
            <person name="Hoernstein S.N.W."/>
            <person name="Larsson A."/>
            <person name="Li F.W."/>
            <person name="Perroud P.F."/>
            <person name="Phillips J."/>
            <person name="Ranjan P."/>
            <person name="Rokshar D.S."/>
            <person name="Rothfels C.J."/>
            <person name="Schneider L."/>
            <person name="Shu S."/>
            <person name="Stevenson D.W."/>
            <person name="Thummler F."/>
            <person name="Tillich M."/>
            <person name="Villarreal Aguilar J.C."/>
            <person name="Widiez T."/>
            <person name="Wong G.K."/>
            <person name="Wymore A."/>
            <person name="Zhang Y."/>
            <person name="Zimmer A.D."/>
            <person name="Quatrano R.S."/>
            <person name="Mayer K.F.X."/>
            <person name="Goodstein D."/>
            <person name="Casacuberta J.M."/>
            <person name="Vandepoele K."/>
            <person name="Reski R."/>
            <person name="Cuming A.C."/>
            <person name="Tuskan G.A."/>
            <person name="Maumus F."/>
            <person name="Salse J."/>
            <person name="Schmutz J."/>
            <person name="Rensing S.A."/>
        </authorList>
    </citation>
    <scope>NUCLEOTIDE SEQUENCE [LARGE SCALE GENOMIC DNA]</scope>
    <source>
        <strain evidence="2 3">cv. Gransden 2004</strain>
    </source>
</reference>
<dbReference type="AlphaFoldDB" id="A0A2K1IZT9"/>
<evidence type="ECO:0000313" key="3">
    <source>
        <dbReference type="Proteomes" id="UP000006727"/>
    </source>
</evidence>